<feature type="transmembrane region" description="Helical" evidence="5">
    <location>
        <begin position="68"/>
        <end position="87"/>
    </location>
</feature>
<keyword evidence="5" id="KW-0813">Transport</keyword>
<dbReference type="PROSITE" id="PS51012">
    <property type="entry name" value="ABC_TM2"/>
    <property type="match status" value="1"/>
</dbReference>
<feature type="compositionally biased region" description="Basic residues" evidence="6">
    <location>
        <begin position="23"/>
        <end position="36"/>
    </location>
</feature>
<comment type="similarity">
    <text evidence="5">Belongs to the ABC-2 integral membrane protein family.</text>
</comment>
<organism evidence="8 9">
    <name type="scientific">Candidatus Competibacter phosphatis</name>
    <dbReference type="NCBI Taxonomy" id="221280"/>
    <lineage>
        <taxon>Bacteria</taxon>
        <taxon>Pseudomonadati</taxon>
        <taxon>Pseudomonadota</taxon>
        <taxon>Gammaproteobacteria</taxon>
        <taxon>Candidatus Competibacteraceae</taxon>
        <taxon>Candidatus Competibacter</taxon>
    </lineage>
</organism>
<accession>A0ABX1TGS7</accession>
<dbReference type="InterPro" id="IPR052902">
    <property type="entry name" value="ABC-2_transporter"/>
</dbReference>
<dbReference type="Pfam" id="PF01061">
    <property type="entry name" value="ABC2_membrane"/>
    <property type="match status" value="1"/>
</dbReference>
<reference evidence="8 9" key="1">
    <citation type="submission" date="2019-03" db="EMBL/GenBank/DDBJ databases">
        <title>Metabolic reconstructions from genomes of highly enriched 'Candidatus Accumulibacter' and 'Candidatus Competibacter' bioreactor populations.</title>
        <authorList>
            <person name="Annavajhala M.K."/>
            <person name="Welles L."/>
            <person name="Abbas B."/>
            <person name="Sorokin D."/>
            <person name="Park H."/>
            <person name="Van Loosdrecht M."/>
            <person name="Chandran K."/>
        </authorList>
    </citation>
    <scope>NUCLEOTIDE SEQUENCE [LARGE SCALE GENOMIC DNA]</scope>
    <source>
        <strain evidence="8 9">SBR_G</strain>
    </source>
</reference>
<dbReference type="PANTHER" id="PTHR43027">
    <property type="entry name" value="DOXORUBICIN RESISTANCE ABC TRANSPORTER PERMEASE PROTEIN DRRC-RELATED"/>
    <property type="match status" value="1"/>
</dbReference>
<evidence type="ECO:0000256" key="4">
    <source>
        <dbReference type="ARBA" id="ARBA00023136"/>
    </source>
</evidence>
<dbReference type="EMBL" id="SPMZ01000004">
    <property type="protein sequence ID" value="NMQ17971.1"/>
    <property type="molecule type" value="Genomic_DNA"/>
</dbReference>
<comment type="subcellular location">
    <subcellularLocation>
        <location evidence="5">Cell inner membrane</location>
        <topology evidence="5">Multi-pass membrane protein</topology>
    </subcellularLocation>
    <subcellularLocation>
        <location evidence="1">Membrane</location>
        <topology evidence="1">Multi-pass membrane protein</topology>
    </subcellularLocation>
</comment>
<keyword evidence="2 5" id="KW-0812">Transmembrane</keyword>
<feature type="domain" description="ABC transmembrane type-2" evidence="7">
    <location>
        <begin position="63"/>
        <end position="289"/>
    </location>
</feature>
<proteinExistence type="inferred from homology"/>
<feature type="transmembrane region" description="Helical" evidence="5">
    <location>
        <begin position="267"/>
        <end position="290"/>
    </location>
</feature>
<evidence type="ECO:0000256" key="1">
    <source>
        <dbReference type="ARBA" id="ARBA00004141"/>
    </source>
</evidence>
<dbReference type="Proteomes" id="UP000760480">
    <property type="component" value="Unassembled WGS sequence"/>
</dbReference>
<dbReference type="InterPro" id="IPR047817">
    <property type="entry name" value="ABC2_TM_bact-type"/>
</dbReference>
<gene>
    <name evidence="8" type="ORF">E4P82_01405</name>
</gene>
<evidence type="ECO:0000313" key="8">
    <source>
        <dbReference type="EMBL" id="NMQ17971.1"/>
    </source>
</evidence>
<keyword evidence="4 5" id="KW-0472">Membrane</keyword>
<keyword evidence="3 5" id="KW-1133">Transmembrane helix</keyword>
<evidence type="ECO:0000256" key="6">
    <source>
        <dbReference type="SAM" id="MobiDB-lite"/>
    </source>
</evidence>
<feature type="transmembrane region" description="Helical" evidence="5">
    <location>
        <begin position="143"/>
        <end position="170"/>
    </location>
</feature>
<comment type="caution">
    <text evidence="8">The sequence shown here is derived from an EMBL/GenBank/DDBJ whole genome shotgun (WGS) entry which is preliminary data.</text>
</comment>
<sequence length="304" mass="33812">MHRCQRRAARTDSPLRPQGHGRGVSRHRPRHSKRRGDRVNGLSPQRIGALALRYLYLLRRSWIRIVELAYWPTVQMILWGFITRYLSGHSDVLGQAAGLLLSGVLLWDILFRSQLGVSVVFFEELHARNLAQLFVSPLRPIELILALMSISLIRTLVGVGVAVALALPFYGFNLFALGPPLAGFFLNLLLMGWAIGLLVAALVLRHGMGAESIAWAAIFALAPLCGIYYPIATLPGWLQPLAWILPASHVFEGMRAVLLDHTFRLDYFLYALLLNTGYLGLAISVFLAAVRHAREYGSLLQSGE</sequence>
<feature type="transmembrane region" description="Helical" evidence="5">
    <location>
        <begin position="182"/>
        <end position="204"/>
    </location>
</feature>
<evidence type="ECO:0000256" key="5">
    <source>
        <dbReference type="RuleBase" id="RU361157"/>
    </source>
</evidence>
<evidence type="ECO:0000313" key="9">
    <source>
        <dbReference type="Proteomes" id="UP000760480"/>
    </source>
</evidence>
<feature type="region of interest" description="Disordered" evidence="6">
    <location>
        <begin position="1"/>
        <end position="41"/>
    </location>
</feature>
<protein>
    <recommendedName>
        <fullName evidence="5">Transport permease protein</fullName>
    </recommendedName>
</protein>
<dbReference type="PANTHER" id="PTHR43027:SF1">
    <property type="entry name" value="DOXORUBICIN RESISTANCE ABC TRANSPORTER PERMEASE PROTEIN DRRC-RELATED"/>
    <property type="match status" value="1"/>
</dbReference>
<keyword evidence="9" id="KW-1185">Reference proteome</keyword>
<keyword evidence="5" id="KW-1003">Cell membrane</keyword>
<evidence type="ECO:0000256" key="3">
    <source>
        <dbReference type="ARBA" id="ARBA00022989"/>
    </source>
</evidence>
<dbReference type="InterPro" id="IPR013525">
    <property type="entry name" value="ABC2_TM"/>
</dbReference>
<feature type="transmembrane region" description="Helical" evidence="5">
    <location>
        <begin position="99"/>
        <end position="122"/>
    </location>
</feature>
<name>A0ABX1TGS7_9GAMM</name>
<evidence type="ECO:0000256" key="2">
    <source>
        <dbReference type="ARBA" id="ARBA00022692"/>
    </source>
</evidence>
<evidence type="ECO:0000259" key="7">
    <source>
        <dbReference type="PROSITE" id="PS51012"/>
    </source>
</evidence>
<feature type="transmembrane region" description="Helical" evidence="5">
    <location>
        <begin position="213"/>
        <end position="231"/>
    </location>
</feature>